<dbReference type="GO" id="GO:0006046">
    <property type="term" value="P:N-acetylglucosamine catabolic process"/>
    <property type="evidence" value="ECO:0007669"/>
    <property type="project" value="TreeGrafter"/>
</dbReference>
<dbReference type="Gene3D" id="2.30.40.10">
    <property type="entry name" value="Urease, subunit C, domain 1"/>
    <property type="match status" value="1"/>
</dbReference>
<dbReference type="PANTHER" id="PTHR11113:SF14">
    <property type="entry name" value="N-ACETYLGLUCOSAMINE-6-PHOSPHATE DEACETYLASE"/>
    <property type="match status" value="1"/>
</dbReference>
<protein>
    <submittedName>
        <fullName evidence="10">N-acetylglucosamine-6-phosphate deacetylase</fullName>
    </submittedName>
</protein>
<accession>A0A3B0C4K3</accession>
<dbReference type="GO" id="GO:0046872">
    <property type="term" value="F:metal ion binding"/>
    <property type="evidence" value="ECO:0007669"/>
    <property type="project" value="UniProtKB-KW"/>
</dbReference>
<dbReference type="SUPFAM" id="SSF51556">
    <property type="entry name" value="Metallo-dependent hydrolases"/>
    <property type="match status" value="1"/>
</dbReference>
<feature type="active site" description="Proton donor/acceptor" evidence="6">
    <location>
        <position position="273"/>
    </location>
</feature>
<dbReference type="EMBL" id="RBAH01000015">
    <property type="protein sequence ID" value="RKN80450.1"/>
    <property type="molecule type" value="Genomic_DNA"/>
</dbReference>
<evidence type="ECO:0000256" key="2">
    <source>
        <dbReference type="ARBA" id="ARBA00022723"/>
    </source>
</evidence>
<feature type="domain" description="Amidohydrolase-related" evidence="9">
    <location>
        <begin position="45"/>
        <end position="386"/>
    </location>
</feature>
<evidence type="ECO:0000256" key="4">
    <source>
        <dbReference type="ARBA" id="ARBA00023277"/>
    </source>
</evidence>
<keyword evidence="2 8" id="KW-0479">Metal-binding</keyword>
<evidence type="ECO:0000256" key="3">
    <source>
        <dbReference type="ARBA" id="ARBA00022801"/>
    </source>
</evidence>
<evidence type="ECO:0000313" key="11">
    <source>
        <dbReference type="Proteomes" id="UP000282311"/>
    </source>
</evidence>
<feature type="binding site" evidence="8">
    <location>
        <position position="195"/>
    </location>
    <ligand>
        <name>Zn(2+)</name>
        <dbReference type="ChEBI" id="CHEBI:29105"/>
    </ligand>
</feature>
<evidence type="ECO:0000256" key="8">
    <source>
        <dbReference type="PIRSR" id="PIRSR038994-3"/>
    </source>
</evidence>
<feature type="binding site" evidence="7">
    <location>
        <begin position="219"/>
        <end position="220"/>
    </location>
    <ligand>
        <name>substrate</name>
    </ligand>
</feature>
<dbReference type="InterPro" id="IPR011059">
    <property type="entry name" value="Metal-dep_hydrolase_composite"/>
</dbReference>
<comment type="similarity">
    <text evidence="1 5">Belongs to the metallo-dependent hydrolases superfamily. NagA family.</text>
</comment>
<evidence type="ECO:0000256" key="6">
    <source>
        <dbReference type="PIRSR" id="PIRSR038994-1"/>
    </source>
</evidence>
<dbReference type="GO" id="GO:0008448">
    <property type="term" value="F:N-acetylglucosamine-6-phosphate deacetylase activity"/>
    <property type="evidence" value="ECO:0007669"/>
    <property type="project" value="InterPro"/>
</dbReference>
<comment type="caution">
    <text evidence="10">The sequence shown here is derived from an EMBL/GenBank/DDBJ whole genome shotgun (WGS) entry which is preliminary data.</text>
</comment>
<dbReference type="RefSeq" id="WP_120749038.1">
    <property type="nucleotide sequence ID" value="NZ_RBAH01000015.1"/>
</dbReference>
<sequence>MSLDKRKARRADTGETVEVVFGDGVIAEVRACYDEPAAAAEALPFISPGWIDIQVNGYSGFDFNKEPVTAEDVLGVTAQMHKYGVTTYLPTIITGSFELMEQAARQIGSVCDTHELAANSIAGIHLEGPYLSGEDGPRGAHPREHTRDPDYAEWRQLQLASGGRVRMITIAPERAGTREFVSRLAEEGIAVCIGHTAASSEQLEAAARAGAVLSTHLGNGSHPVLARHPNYIWHQLGDDRLWASFIPDGHHLAPAVLKSMVRAKRDRFVFVTDCVALGGMPPGRYRSGIGGEVDVHPSGRLSTAGNPNILAGSSATMADCVAGGMRYAGLSLRETIEAVTQRPALVLGREDLGRLEPGTAADLTLFRVDGDGGVTVLETIVKGKSVYGGH</sequence>
<feature type="binding site" evidence="8">
    <location>
        <position position="216"/>
    </location>
    <ligand>
        <name>Zn(2+)</name>
        <dbReference type="ChEBI" id="CHEBI:29105"/>
    </ligand>
</feature>
<organism evidence="10 11">
    <name type="scientific">Paenibacillus ginsengarvi</name>
    <dbReference type="NCBI Taxonomy" id="400777"/>
    <lineage>
        <taxon>Bacteria</taxon>
        <taxon>Bacillati</taxon>
        <taxon>Bacillota</taxon>
        <taxon>Bacilli</taxon>
        <taxon>Bacillales</taxon>
        <taxon>Paenibacillaceae</taxon>
        <taxon>Paenibacillus</taxon>
    </lineage>
</organism>
<proteinExistence type="inferred from homology"/>
<dbReference type="InterPro" id="IPR032466">
    <property type="entry name" value="Metal_Hydrolase"/>
</dbReference>
<reference evidence="10 11" key="1">
    <citation type="journal article" date="2007" name="Int. J. Syst. Evol. Microbiol.">
        <title>Paenibacillus ginsengarvi sp. nov., isolated from soil from ginseng cultivation.</title>
        <authorList>
            <person name="Yoon M.H."/>
            <person name="Ten L.N."/>
            <person name="Im W.T."/>
        </authorList>
    </citation>
    <scope>NUCLEOTIDE SEQUENCE [LARGE SCALE GENOMIC DNA]</scope>
    <source>
        <strain evidence="10 11">KCTC 13059</strain>
    </source>
</reference>
<gene>
    <name evidence="10" type="ORF">D7M11_20110</name>
</gene>
<evidence type="ECO:0000259" key="9">
    <source>
        <dbReference type="Pfam" id="PF01979"/>
    </source>
</evidence>
<dbReference type="Gene3D" id="3.20.20.140">
    <property type="entry name" value="Metal-dependent hydrolases"/>
    <property type="match status" value="1"/>
</dbReference>
<feature type="binding site" evidence="7">
    <location>
        <position position="227"/>
    </location>
    <ligand>
        <name>substrate</name>
    </ligand>
</feature>
<feature type="binding site" evidence="7">
    <location>
        <position position="251"/>
    </location>
    <ligand>
        <name>substrate</name>
    </ligand>
</feature>
<feature type="binding site" evidence="7">
    <location>
        <begin position="310"/>
        <end position="312"/>
    </location>
    <ligand>
        <name>substrate</name>
    </ligand>
</feature>
<evidence type="ECO:0000256" key="5">
    <source>
        <dbReference type="PIRNR" id="PIRNR038994"/>
    </source>
</evidence>
<feature type="binding site" evidence="8">
    <location>
        <position position="127"/>
    </location>
    <ligand>
        <name>Zn(2+)</name>
        <dbReference type="ChEBI" id="CHEBI:29105"/>
    </ligand>
</feature>
<feature type="binding site" evidence="7">
    <location>
        <position position="140"/>
    </location>
    <ligand>
        <name>substrate</name>
    </ligand>
</feature>
<evidence type="ECO:0000313" key="10">
    <source>
        <dbReference type="EMBL" id="RKN80450.1"/>
    </source>
</evidence>
<keyword evidence="3 5" id="KW-0378">Hydrolase</keyword>
<dbReference type="Proteomes" id="UP000282311">
    <property type="component" value="Unassembled WGS sequence"/>
</dbReference>
<dbReference type="PANTHER" id="PTHR11113">
    <property type="entry name" value="N-ACETYLGLUCOSAMINE-6-PHOSPHATE DEACETYLASE"/>
    <property type="match status" value="1"/>
</dbReference>
<dbReference type="SUPFAM" id="SSF51338">
    <property type="entry name" value="Composite domain of metallo-dependent hydrolases"/>
    <property type="match status" value="1"/>
</dbReference>
<dbReference type="AlphaFoldDB" id="A0A3B0C4K3"/>
<dbReference type="InterPro" id="IPR006680">
    <property type="entry name" value="Amidohydro-rel"/>
</dbReference>
<dbReference type="Pfam" id="PF01979">
    <property type="entry name" value="Amidohydro_1"/>
    <property type="match status" value="1"/>
</dbReference>
<dbReference type="OrthoDB" id="9776488at2"/>
<name>A0A3B0C4K3_9BACL</name>
<evidence type="ECO:0000256" key="7">
    <source>
        <dbReference type="PIRSR" id="PIRSR038994-2"/>
    </source>
</evidence>
<comment type="cofactor">
    <cofactor evidence="8">
        <name>a divalent metal cation</name>
        <dbReference type="ChEBI" id="CHEBI:60240"/>
    </cofactor>
    <text evidence="8">Binds 1 divalent metal cation per subunit.</text>
</comment>
<keyword evidence="11" id="KW-1185">Reference proteome</keyword>
<dbReference type="InterPro" id="IPR003764">
    <property type="entry name" value="GlcNAc_6-P_deAcase"/>
</dbReference>
<dbReference type="PIRSF" id="PIRSF038994">
    <property type="entry name" value="NagA"/>
    <property type="match status" value="1"/>
</dbReference>
<keyword evidence="4 5" id="KW-0119">Carbohydrate metabolism</keyword>
<evidence type="ECO:0000256" key="1">
    <source>
        <dbReference type="ARBA" id="ARBA00010716"/>
    </source>
</evidence>